<dbReference type="Gene3D" id="1.20.5.1930">
    <property type="match status" value="1"/>
</dbReference>
<feature type="signal peptide" evidence="10">
    <location>
        <begin position="1"/>
        <end position="17"/>
    </location>
</feature>
<feature type="chain" id="PRO_5013056805" description="histidine kinase" evidence="10">
    <location>
        <begin position="18"/>
        <end position="367"/>
    </location>
</feature>
<dbReference type="PROSITE" id="PS51257">
    <property type="entry name" value="PROKAR_LIPOPROTEIN"/>
    <property type="match status" value="1"/>
</dbReference>
<dbReference type="GO" id="GO:0046983">
    <property type="term" value="F:protein dimerization activity"/>
    <property type="evidence" value="ECO:0007669"/>
    <property type="project" value="InterPro"/>
</dbReference>
<dbReference type="Gene3D" id="3.30.565.10">
    <property type="entry name" value="Histidine kinase-like ATPase, C-terminal domain"/>
    <property type="match status" value="1"/>
</dbReference>
<dbReference type="InterPro" id="IPR036890">
    <property type="entry name" value="HATPase_C_sf"/>
</dbReference>
<evidence type="ECO:0000256" key="4">
    <source>
        <dbReference type="ARBA" id="ARBA00022679"/>
    </source>
</evidence>
<organism evidence="12 13">
    <name type="scientific">Rubricoccus marinus</name>
    <dbReference type="NCBI Taxonomy" id="716817"/>
    <lineage>
        <taxon>Bacteria</taxon>
        <taxon>Pseudomonadati</taxon>
        <taxon>Rhodothermota</taxon>
        <taxon>Rhodothermia</taxon>
        <taxon>Rhodothermales</taxon>
        <taxon>Rubricoccaceae</taxon>
        <taxon>Rubricoccus</taxon>
    </lineage>
</organism>
<name>A0A259U1C9_9BACT</name>
<dbReference type="EMBL" id="MQWB01000001">
    <property type="protein sequence ID" value="OZC03746.1"/>
    <property type="molecule type" value="Genomic_DNA"/>
</dbReference>
<proteinExistence type="predicted"/>
<reference evidence="12 13" key="1">
    <citation type="submission" date="2016-11" db="EMBL/GenBank/DDBJ databases">
        <title>Study of marine rhodopsin-containing bacteria.</title>
        <authorList>
            <person name="Yoshizawa S."/>
            <person name="Kumagai Y."/>
            <person name="Kogure K."/>
        </authorList>
    </citation>
    <scope>NUCLEOTIDE SEQUENCE [LARGE SCALE GENOMIC DNA]</scope>
    <source>
        <strain evidence="12 13">SG-29</strain>
    </source>
</reference>
<evidence type="ECO:0000256" key="8">
    <source>
        <dbReference type="ARBA" id="ARBA00023012"/>
    </source>
</evidence>
<keyword evidence="9" id="KW-0472">Membrane</keyword>
<keyword evidence="9" id="KW-0812">Transmembrane</keyword>
<sequence>MKRAAVLLCLLSLAACGSPSREDVDERKRESGTRELNGKVGVFLDEGPVYYRYRYLPDSLVVLGEGLEEGPEVEMPFDAFSAIVVQLEALGVVIAEDPAAMKYDRMPGEDDVIVSVSVPPAAAAALGGAAGLALALGVLLWAIRRQRRERRLQRGLARAREAERAHLAREIHDGPLQELCALQMGLVGLGDQPVDTDSARVLAAEIIGELRLVCGALRPPGLDQMGLVRSVEALMERARARHPEIAFGFEASPEAEALGRDLGDEEALALFRIAQEALTNAIQHASASRIEVAAEASGGAIRLVVTDNGVGLERRKDQSLAEAGHFGIVGMKERANTLDLRLAFRTPEAGGTQVAVSRRRTSSLQLS</sequence>
<protein>
    <recommendedName>
        <fullName evidence="2">histidine kinase</fullName>
        <ecNumber evidence="2">2.7.13.3</ecNumber>
    </recommendedName>
</protein>
<evidence type="ECO:0000256" key="5">
    <source>
        <dbReference type="ARBA" id="ARBA00022741"/>
    </source>
</evidence>
<dbReference type="EC" id="2.7.13.3" evidence="2"/>
<dbReference type="PANTHER" id="PTHR24421">
    <property type="entry name" value="NITRATE/NITRITE SENSOR PROTEIN NARX-RELATED"/>
    <property type="match status" value="1"/>
</dbReference>
<dbReference type="SUPFAM" id="SSF55874">
    <property type="entry name" value="ATPase domain of HSP90 chaperone/DNA topoisomerase II/histidine kinase"/>
    <property type="match status" value="1"/>
</dbReference>
<dbReference type="InParanoid" id="A0A259U1C9"/>
<dbReference type="GO" id="GO:0000155">
    <property type="term" value="F:phosphorelay sensor kinase activity"/>
    <property type="evidence" value="ECO:0007669"/>
    <property type="project" value="InterPro"/>
</dbReference>
<evidence type="ECO:0000256" key="1">
    <source>
        <dbReference type="ARBA" id="ARBA00000085"/>
    </source>
</evidence>
<feature type="transmembrane region" description="Helical" evidence="9">
    <location>
        <begin position="121"/>
        <end position="143"/>
    </location>
</feature>
<dbReference type="GO" id="GO:0016020">
    <property type="term" value="C:membrane"/>
    <property type="evidence" value="ECO:0007669"/>
    <property type="project" value="InterPro"/>
</dbReference>
<keyword evidence="10" id="KW-0732">Signal</keyword>
<dbReference type="InterPro" id="IPR050482">
    <property type="entry name" value="Sensor_HK_TwoCompSys"/>
</dbReference>
<gene>
    <name evidence="12" type="ORF">BSZ36_12590</name>
</gene>
<keyword evidence="9" id="KW-1133">Transmembrane helix</keyword>
<evidence type="ECO:0000259" key="11">
    <source>
        <dbReference type="SMART" id="SM00387"/>
    </source>
</evidence>
<evidence type="ECO:0000256" key="3">
    <source>
        <dbReference type="ARBA" id="ARBA00022553"/>
    </source>
</evidence>
<dbReference type="InterPro" id="IPR011712">
    <property type="entry name" value="Sig_transdc_His_kin_sub3_dim/P"/>
</dbReference>
<evidence type="ECO:0000313" key="13">
    <source>
        <dbReference type="Proteomes" id="UP000216446"/>
    </source>
</evidence>
<evidence type="ECO:0000313" key="12">
    <source>
        <dbReference type="EMBL" id="OZC03746.1"/>
    </source>
</evidence>
<keyword evidence="3" id="KW-0597">Phosphoprotein</keyword>
<keyword evidence="6" id="KW-0418">Kinase</keyword>
<dbReference type="InterPro" id="IPR003594">
    <property type="entry name" value="HATPase_dom"/>
</dbReference>
<evidence type="ECO:0000256" key="7">
    <source>
        <dbReference type="ARBA" id="ARBA00022840"/>
    </source>
</evidence>
<comment type="catalytic activity">
    <reaction evidence="1">
        <text>ATP + protein L-histidine = ADP + protein N-phospho-L-histidine.</text>
        <dbReference type="EC" id="2.7.13.3"/>
    </reaction>
</comment>
<evidence type="ECO:0000256" key="2">
    <source>
        <dbReference type="ARBA" id="ARBA00012438"/>
    </source>
</evidence>
<keyword evidence="4" id="KW-0808">Transferase</keyword>
<dbReference type="Pfam" id="PF07730">
    <property type="entry name" value="HisKA_3"/>
    <property type="match status" value="1"/>
</dbReference>
<dbReference type="AlphaFoldDB" id="A0A259U1C9"/>
<comment type="caution">
    <text evidence="12">The sequence shown here is derived from an EMBL/GenBank/DDBJ whole genome shotgun (WGS) entry which is preliminary data.</text>
</comment>
<keyword evidence="7" id="KW-0067">ATP-binding</keyword>
<dbReference type="PANTHER" id="PTHR24421:SF10">
    <property type="entry name" value="NITRATE_NITRITE SENSOR PROTEIN NARQ"/>
    <property type="match status" value="1"/>
</dbReference>
<keyword evidence="13" id="KW-1185">Reference proteome</keyword>
<evidence type="ECO:0000256" key="9">
    <source>
        <dbReference type="SAM" id="Phobius"/>
    </source>
</evidence>
<dbReference type="Proteomes" id="UP000216446">
    <property type="component" value="Unassembled WGS sequence"/>
</dbReference>
<evidence type="ECO:0000256" key="10">
    <source>
        <dbReference type="SAM" id="SignalP"/>
    </source>
</evidence>
<dbReference type="RefSeq" id="WP_094549455.1">
    <property type="nucleotide sequence ID" value="NZ_MQWB01000001.1"/>
</dbReference>
<dbReference type="OrthoDB" id="9760839at2"/>
<accession>A0A259U1C9</accession>
<dbReference type="GO" id="GO:0005524">
    <property type="term" value="F:ATP binding"/>
    <property type="evidence" value="ECO:0007669"/>
    <property type="project" value="UniProtKB-KW"/>
</dbReference>
<keyword evidence="8" id="KW-0902">Two-component regulatory system</keyword>
<evidence type="ECO:0000256" key="6">
    <source>
        <dbReference type="ARBA" id="ARBA00022777"/>
    </source>
</evidence>
<dbReference type="CDD" id="cd16917">
    <property type="entry name" value="HATPase_UhpB-NarQ-NarX-like"/>
    <property type="match status" value="1"/>
</dbReference>
<dbReference type="Pfam" id="PF02518">
    <property type="entry name" value="HATPase_c"/>
    <property type="match status" value="1"/>
</dbReference>
<dbReference type="SMART" id="SM00387">
    <property type="entry name" value="HATPase_c"/>
    <property type="match status" value="1"/>
</dbReference>
<keyword evidence="5" id="KW-0547">Nucleotide-binding</keyword>
<feature type="domain" description="Histidine kinase/HSP90-like ATPase" evidence="11">
    <location>
        <begin position="265"/>
        <end position="362"/>
    </location>
</feature>